<evidence type="ECO:0000313" key="6">
    <source>
        <dbReference type="EMBL" id="CAG2210637.1"/>
    </source>
</evidence>
<keyword evidence="2" id="KW-0677">Repeat</keyword>
<dbReference type="PANTHER" id="PTHR19980">
    <property type="entry name" value="RNA CLEAVAGE STIMULATION FACTOR"/>
    <property type="match status" value="1"/>
</dbReference>
<protein>
    <submittedName>
        <fullName evidence="6">CSTF3</fullName>
    </submittedName>
</protein>
<dbReference type="OrthoDB" id="26282at2759"/>
<evidence type="ECO:0000313" key="7">
    <source>
        <dbReference type="Proteomes" id="UP000683360"/>
    </source>
</evidence>
<comment type="subcellular location">
    <subcellularLocation>
        <location evidence="1">Nucleus</location>
    </subcellularLocation>
</comment>
<dbReference type="InterPro" id="IPR011990">
    <property type="entry name" value="TPR-like_helical_dom_sf"/>
</dbReference>
<dbReference type="Pfam" id="PF05843">
    <property type="entry name" value="Suf"/>
    <property type="match status" value="1"/>
</dbReference>
<organism evidence="6 7">
    <name type="scientific">Mytilus edulis</name>
    <name type="common">Blue mussel</name>
    <dbReference type="NCBI Taxonomy" id="6550"/>
    <lineage>
        <taxon>Eukaryota</taxon>
        <taxon>Metazoa</taxon>
        <taxon>Spiralia</taxon>
        <taxon>Lophotrochozoa</taxon>
        <taxon>Mollusca</taxon>
        <taxon>Bivalvia</taxon>
        <taxon>Autobranchia</taxon>
        <taxon>Pteriomorphia</taxon>
        <taxon>Mytilida</taxon>
        <taxon>Mytiloidea</taxon>
        <taxon>Mytilidae</taxon>
        <taxon>Mytilinae</taxon>
        <taxon>Mytilus</taxon>
    </lineage>
</organism>
<accession>A0A8S3RV60</accession>
<evidence type="ECO:0000256" key="1">
    <source>
        <dbReference type="ARBA" id="ARBA00004123"/>
    </source>
</evidence>
<dbReference type="PANTHER" id="PTHR19980:SF0">
    <property type="entry name" value="CLEAVAGE STIMULATION FACTOR SUBUNIT 3"/>
    <property type="match status" value="1"/>
</dbReference>
<dbReference type="InterPro" id="IPR008847">
    <property type="entry name" value="Suf"/>
</dbReference>
<reference evidence="6" key="1">
    <citation type="submission" date="2021-03" db="EMBL/GenBank/DDBJ databases">
        <authorList>
            <person name="Bekaert M."/>
        </authorList>
    </citation>
    <scope>NUCLEOTIDE SEQUENCE</scope>
</reference>
<evidence type="ECO:0000256" key="2">
    <source>
        <dbReference type="ARBA" id="ARBA00022737"/>
    </source>
</evidence>
<name>A0A8S3RV60_MYTED</name>
<keyword evidence="3" id="KW-0539">Nucleus</keyword>
<feature type="region of interest" description="Disordered" evidence="4">
    <location>
        <begin position="241"/>
        <end position="272"/>
    </location>
</feature>
<evidence type="ECO:0000256" key="4">
    <source>
        <dbReference type="SAM" id="MobiDB-lite"/>
    </source>
</evidence>
<keyword evidence="7" id="KW-1185">Reference proteome</keyword>
<proteinExistence type="predicted"/>
<evidence type="ECO:0000259" key="5">
    <source>
        <dbReference type="Pfam" id="PF05843"/>
    </source>
</evidence>
<dbReference type="EMBL" id="CAJPWZ010001243">
    <property type="protein sequence ID" value="CAG2210637.1"/>
    <property type="molecule type" value="Genomic_DNA"/>
</dbReference>
<dbReference type="GO" id="GO:0003729">
    <property type="term" value="F:mRNA binding"/>
    <property type="evidence" value="ECO:0007669"/>
    <property type="project" value="TreeGrafter"/>
</dbReference>
<gene>
    <name evidence="6" type="ORF">MEDL_24763</name>
</gene>
<comment type="caution">
    <text evidence="6">The sequence shown here is derived from an EMBL/GenBank/DDBJ whole genome shotgun (WGS) entry which is preliminary data.</text>
</comment>
<dbReference type="SUPFAM" id="SSF48452">
    <property type="entry name" value="TPR-like"/>
    <property type="match status" value="1"/>
</dbReference>
<dbReference type="Gene3D" id="1.25.40.10">
    <property type="entry name" value="Tetratricopeptide repeat domain"/>
    <property type="match status" value="1"/>
</dbReference>
<feature type="domain" description="Suppressor of forked" evidence="5">
    <location>
        <begin position="41"/>
        <end position="103"/>
    </location>
</feature>
<dbReference type="GO" id="GO:0005634">
    <property type="term" value="C:nucleus"/>
    <property type="evidence" value="ECO:0007669"/>
    <property type="project" value="UniProtKB-SubCell"/>
</dbReference>
<dbReference type="Proteomes" id="UP000683360">
    <property type="component" value="Unassembled WGS sequence"/>
</dbReference>
<evidence type="ECO:0000256" key="3">
    <source>
        <dbReference type="ARBA" id="ARBA00023242"/>
    </source>
</evidence>
<sequence length="272" mass="31064">MKFARRARGIKSYVLYLKWRENNKTKYQVYVAAALMEYTAAREIWSRFLAFESEVGDLACIQKVEKRRAQAIEKVQEFEDKDTALLIDRYKYIDLYPCTQTELKAIGYYDLVKQQVVQAPSSSVTKAVMIEEDNKRQPEYPKPDIEQMLPFKPKAVVLPGSHPVSGGEFPPPPAAGSLLTVLPPPECFHGPFVMMDKFIEHMKNLTLPEAPIIIENGVEGLLRPDSGTQYSIDIALGRKRRITEGEDSDDENSETAPPLHDIYRSRQQKRIK</sequence>
<dbReference type="GO" id="GO:0031124">
    <property type="term" value="P:mRNA 3'-end processing"/>
    <property type="evidence" value="ECO:0007669"/>
    <property type="project" value="InterPro"/>
</dbReference>
<dbReference type="InterPro" id="IPR045243">
    <property type="entry name" value="Rna14-like"/>
</dbReference>
<dbReference type="AlphaFoldDB" id="A0A8S3RV60"/>